<dbReference type="InterPro" id="IPR025497">
    <property type="entry name" value="PatA-like_N"/>
</dbReference>
<proteinExistence type="predicted"/>
<dbReference type="eggNOG" id="COG2201">
    <property type="taxonomic scope" value="Bacteria"/>
</dbReference>
<dbReference type="EMBL" id="AE017180">
    <property type="protein sequence ID" value="AAR36013.1"/>
    <property type="molecule type" value="Genomic_DNA"/>
</dbReference>
<gene>
    <name evidence="2" type="ordered locus">GSU2641</name>
</gene>
<evidence type="ECO:0000313" key="2">
    <source>
        <dbReference type="EMBL" id="AAR36013.1"/>
    </source>
</evidence>
<dbReference type="PANTHER" id="PTHR36304:SF4">
    <property type="entry name" value="DUF4388 DOMAIN-CONTAINING PROTEIN"/>
    <property type="match status" value="1"/>
</dbReference>
<dbReference type="InterPro" id="IPR004942">
    <property type="entry name" value="Roadblock/LAMTOR2_dom"/>
</dbReference>
<dbReference type="DNASU" id="2686058"/>
<accession>Q749V1</accession>
<dbReference type="KEGG" id="gsu:GSU2641"/>
<dbReference type="Gene3D" id="3.30.450.30">
    <property type="entry name" value="Dynein light chain 2a, cytoplasmic"/>
    <property type="match status" value="1"/>
</dbReference>
<dbReference type="Pfam" id="PF14332">
    <property type="entry name" value="DUF4388"/>
    <property type="match status" value="1"/>
</dbReference>
<protein>
    <submittedName>
        <fullName evidence="2">PATAN domain GTPase-activating protein, putative</fullName>
    </submittedName>
</protein>
<reference evidence="2 3" key="2">
    <citation type="journal article" date="2012" name="BMC Genomics">
        <title>Comparative genomic analysis of Geobacter sulfurreducens KN400, a strain with enhanced capacity for extracellular electron transfer and electricity production.</title>
        <authorList>
            <person name="Butler J.E."/>
            <person name="Young N.D."/>
            <person name="Aklujkar M."/>
            <person name="Lovley D.R."/>
        </authorList>
    </citation>
    <scope>NUCLEOTIDE SEQUENCE [LARGE SCALE GENOMIC DNA]</scope>
    <source>
        <strain evidence="3">ATCC 51573 / DSM 12127 / PCA</strain>
    </source>
</reference>
<keyword evidence="3" id="KW-1185">Reference proteome</keyword>
<dbReference type="RefSeq" id="WP_010943279.1">
    <property type="nucleotide sequence ID" value="NC_002939.5"/>
</dbReference>
<dbReference type="Proteomes" id="UP000000577">
    <property type="component" value="Chromosome"/>
</dbReference>
<organism evidence="2 3">
    <name type="scientific">Geobacter sulfurreducens (strain ATCC 51573 / DSM 12127 / PCA)</name>
    <dbReference type="NCBI Taxonomy" id="243231"/>
    <lineage>
        <taxon>Bacteria</taxon>
        <taxon>Pseudomonadati</taxon>
        <taxon>Thermodesulfobacteriota</taxon>
        <taxon>Desulfuromonadia</taxon>
        <taxon>Geobacterales</taxon>
        <taxon>Geobacteraceae</taxon>
        <taxon>Geobacter</taxon>
    </lineage>
</organism>
<dbReference type="AlphaFoldDB" id="Q749V1"/>
<dbReference type="STRING" id="243231.GSU2641"/>
<sequence length="244" mass="26767">MMAEALQRENPSGFEGSVAGLPLTDVIQLKGQNRFSGCIAVEYRERQGMIFFRDGDIIHAEQGKLMGEMALYEIIRWPGGRFNIQPKVTTTSRTIQQSISFLLLEAHRLMDEEQAAVRADEGTRREEAAAPAAVQNRMSAVAERIVRIAGVSYAVLMKKDGTPLEDDSFEAEVLSAKGMSLAGIGSRLGELFGLDEVKSAAVHARGKQILLFEAKNHYVSIAVRGDSSLAHVENEIRSTFAGRK</sequence>
<evidence type="ECO:0000259" key="1">
    <source>
        <dbReference type="SMART" id="SM00960"/>
    </source>
</evidence>
<dbReference type="SMART" id="SM00960">
    <property type="entry name" value="Robl_LC7"/>
    <property type="match status" value="1"/>
</dbReference>
<dbReference type="PATRIC" id="fig|243231.5.peg.2671"/>
<feature type="domain" description="Roadblock/LAMTOR2" evidence="1">
    <location>
        <begin position="138"/>
        <end position="223"/>
    </location>
</feature>
<dbReference type="HOGENOM" id="CLU_1141299_0_0_7"/>
<reference evidence="2 3" key="1">
    <citation type="journal article" date="2003" name="Science">
        <title>Genome of Geobacter sulfurreducens: metal reduction in subsurface environments.</title>
        <authorList>
            <person name="Methe B.A."/>
            <person name="Nelson K.E."/>
            <person name="Eisen J.A."/>
            <person name="Paulsen I.T."/>
            <person name="Nelson W."/>
            <person name="Heidelberg J.F."/>
            <person name="Wu D."/>
            <person name="Wu M."/>
            <person name="Ward N."/>
            <person name="Beanan M.J."/>
            <person name="Dodson R.J."/>
            <person name="Madupu R."/>
            <person name="Brinkac L.M."/>
            <person name="Daugherty S.C."/>
            <person name="DeBoy R.T."/>
            <person name="Durkin A.S."/>
            <person name="Gwinn M."/>
            <person name="Kolonay J.F."/>
            <person name="Sullivan S.A."/>
            <person name="Haft D.H."/>
            <person name="Selengut J."/>
            <person name="Davidsen T.M."/>
            <person name="Zafar N."/>
            <person name="White O."/>
            <person name="Tran B."/>
            <person name="Romero C."/>
            <person name="Forberger H.A."/>
            <person name="Weidman J."/>
            <person name="Khouri H."/>
            <person name="Feldblyum T.V."/>
            <person name="Utterback T.R."/>
            <person name="Van Aken S.E."/>
            <person name="Lovley D.R."/>
            <person name="Fraser C.M."/>
        </authorList>
    </citation>
    <scope>NUCLEOTIDE SEQUENCE [LARGE SCALE GENOMIC DNA]</scope>
    <source>
        <strain evidence="3">ATCC 51573 / DSM 12127 / PCA</strain>
    </source>
</reference>
<dbReference type="EnsemblBacteria" id="AAR36013">
    <property type="protein sequence ID" value="AAR36013"/>
    <property type="gene ID" value="GSU2641"/>
</dbReference>
<dbReference type="PANTHER" id="PTHR36304">
    <property type="entry name" value="DOMAIN GTPASE-ACTIVATING PROTEIN, PUTATIVE-RELATED-RELATED"/>
    <property type="match status" value="1"/>
</dbReference>
<dbReference type="InParanoid" id="Q749V1"/>
<evidence type="ECO:0000313" key="3">
    <source>
        <dbReference type="Proteomes" id="UP000000577"/>
    </source>
</evidence>
<dbReference type="SMR" id="Q749V1"/>
<dbReference type="SUPFAM" id="SSF103196">
    <property type="entry name" value="Roadblock/LC7 domain"/>
    <property type="match status" value="1"/>
</dbReference>
<name>Q749V1_GEOSL</name>
<dbReference type="OrthoDB" id="5393715at2"/>